<evidence type="ECO:0000313" key="1">
    <source>
        <dbReference type="EMBL" id="OMP10321.1"/>
    </source>
</evidence>
<dbReference type="AlphaFoldDB" id="A0A1R3KT96"/>
<accession>A0A1R3KT96</accession>
<comment type="caution">
    <text evidence="1">The sequence shown here is derived from an EMBL/GenBank/DDBJ whole genome shotgun (WGS) entry which is preliminary data.</text>
</comment>
<dbReference type="Proteomes" id="UP000187203">
    <property type="component" value="Unassembled WGS sequence"/>
</dbReference>
<proteinExistence type="predicted"/>
<sequence>MATAPPAPKPFLPEVVEFADASVPLVDLAVGFSVGIAGKGADELGVPFVDGVLGVAGGELVGGEEVEGTEGGGDANVGVEGEVVAGGGADLELDGG</sequence>
<keyword evidence="2" id="KW-1185">Reference proteome</keyword>
<gene>
    <name evidence="1" type="ORF">COLO4_04617</name>
</gene>
<feature type="non-terminal residue" evidence="1">
    <location>
        <position position="96"/>
    </location>
</feature>
<dbReference type="EMBL" id="AWUE01011934">
    <property type="protein sequence ID" value="OMP10321.1"/>
    <property type="molecule type" value="Genomic_DNA"/>
</dbReference>
<organism evidence="1 2">
    <name type="scientific">Corchorus olitorius</name>
    <dbReference type="NCBI Taxonomy" id="93759"/>
    <lineage>
        <taxon>Eukaryota</taxon>
        <taxon>Viridiplantae</taxon>
        <taxon>Streptophyta</taxon>
        <taxon>Embryophyta</taxon>
        <taxon>Tracheophyta</taxon>
        <taxon>Spermatophyta</taxon>
        <taxon>Magnoliopsida</taxon>
        <taxon>eudicotyledons</taxon>
        <taxon>Gunneridae</taxon>
        <taxon>Pentapetalae</taxon>
        <taxon>rosids</taxon>
        <taxon>malvids</taxon>
        <taxon>Malvales</taxon>
        <taxon>Malvaceae</taxon>
        <taxon>Grewioideae</taxon>
        <taxon>Apeibeae</taxon>
        <taxon>Corchorus</taxon>
    </lineage>
</organism>
<reference evidence="2" key="1">
    <citation type="submission" date="2013-09" db="EMBL/GenBank/DDBJ databases">
        <title>Corchorus olitorius genome sequencing.</title>
        <authorList>
            <person name="Alam M."/>
            <person name="Haque M.S."/>
            <person name="Islam M.S."/>
            <person name="Emdad E.M."/>
            <person name="Islam M.M."/>
            <person name="Ahmed B."/>
            <person name="Halim A."/>
            <person name="Hossen Q.M.M."/>
            <person name="Hossain M.Z."/>
            <person name="Ahmed R."/>
            <person name="Khan M.M."/>
            <person name="Islam R."/>
            <person name="Rashid M.M."/>
            <person name="Khan S.A."/>
            <person name="Rahman M.S."/>
            <person name="Alam M."/>
            <person name="Yahiya A.S."/>
            <person name="Khan M.S."/>
            <person name="Azam M.S."/>
            <person name="Haque T."/>
            <person name="Lashkar M.Z.H."/>
            <person name="Akhand A.I."/>
            <person name="Morshed G."/>
            <person name="Roy S."/>
            <person name="Uddin K.S."/>
            <person name="Rabeya T."/>
            <person name="Hossain A.S."/>
            <person name="Chowdhury A."/>
            <person name="Snigdha A.R."/>
            <person name="Mortoza M.S."/>
            <person name="Matin S.A."/>
            <person name="Hoque S.M.E."/>
            <person name="Islam M.K."/>
            <person name="Roy D.K."/>
            <person name="Haider R."/>
            <person name="Moosa M.M."/>
            <person name="Elias S.M."/>
            <person name="Hasan A.M."/>
            <person name="Jahan S."/>
            <person name="Shafiuddin M."/>
            <person name="Mahmood N."/>
            <person name="Shommy N.S."/>
        </authorList>
    </citation>
    <scope>NUCLEOTIDE SEQUENCE [LARGE SCALE GENOMIC DNA]</scope>
    <source>
        <strain evidence="2">cv. O-4</strain>
    </source>
</reference>
<evidence type="ECO:0000313" key="2">
    <source>
        <dbReference type="Proteomes" id="UP000187203"/>
    </source>
</evidence>
<name>A0A1R3KT96_9ROSI</name>
<protein>
    <submittedName>
        <fullName evidence="1">Uncharacterized protein</fullName>
    </submittedName>
</protein>